<dbReference type="EMBL" id="JAPMOS010000510">
    <property type="protein sequence ID" value="KAJ4452441.1"/>
    <property type="molecule type" value="Genomic_DNA"/>
</dbReference>
<evidence type="ECO:0000313" key="3">
    <source>
        <dbReference type="EMBL" id="KAJ4456287.1"/>
    </source>
</evidence>
<organism evidence="2 4">
    <name type="scientific">Paratrimastix pyriformis</name>
    <dbReference type="NCBI Taxonomy" id="342808"/>
    <lineage>
        <taxon>Eukaryota</taxon>
        <taxon>Metamonada</taxon>
        <taxon>Preaxostyla</taxon>
        <taxon>Paratrimastigidae</taxon>
        <taxon>Paratrimastix</taxon>
    </lineage>
</organism>
<protein>
    <submittedName>
        <fullName evidence="2">Uncharacterized protein</fullName>
    </submittedName>
</protein>
<reference evidence="2" key="1">
    <citation type="journal article" date="2022" name="bioRxiv">
        <title>Genomics of Preaxostyla Flagellates Illuminates Evolutionary Transitions and the Path Towards Mitochondrial Loss.</title>
        <authorList>
            <person name="Novak L.V.F."/>
            <person name="Treitli S.C."/>
            <person name="Pyrih J."/>
            <person name="Halakuc P."/>
            <person name="Pipaliya S.V."/>
            <person name="Vacek V."/>
            <person name="Brzon O."/>
            <person name="Soukal P."/>
            <person name="Eme L."/>
            <person name="Dacks J.B."/>
            <person name="Karnkowska A."/>
            <person name="Elias M."/>
            <person name="Hampl V."/>
        </authorList>
    </citation>
    <scope>NUCLEOTIDE SEQUENCE</scope>
    <source>
        <strain evidence="2">RCP-MX</strain>
    </source>
</reference>
<comment type="caution">
    <text evidence="2">The sequence shown here is derived from an EMBL/GenBank/DDBJ whole genome shotgun (WGS) entry which is preliminary data.</text>
</comment>
<sequence length="112" mass="11900">MDEAGGTLTVLPSPADDPSLHLSASQHHTGDEDHSQPIVMPPPLPSPPESQADAGPHPQQQLDAPPSEMPYNVSPMPVAPFLRSSSMGSFRGAEYYMGEYNPAPGQHVCDDV</sequence>
<evidence type="ECO:0000313" key="2">
    <source>
        <dbReference type="EMBL" id="KAJ4452441.1"/>
    </source>
</evidence>
<dbReference type="EMBL" id="JAPMOS010000076">
    <property type="protein sequence ID" value="KAJ4456287.1"/>
    <property type="molecule type" value="Genomic_DNA"/>
</dbReference>
<name>A0ABQ8U094_9EUKA</name>
<feature type="compositionally biased region" description="Pro residues" evidence="1">
    <location>
        <begin position="39"/>
        <end position="48"/>
    </location>
</feature>
<feature type="region of interest" description="Disordered" evidence="1">
    <location>
        <begin position="1"/>
        <end position="73"/>
    </location>
</feature>
<gene>
    <name evidence="2" type="ORF">PAPYR_13409</name>
    <name evidence="3" type="ORF">PAPYR_8585</name>
</gene>
<evidence type="ECO:0000256" key="1">
    <source>
        <dbReference type="SAM" id="MobiDB-lite"/>
    </source>
</evidence>
<accession>A0ABQ8U094</accession>
<evidence type="ECO:0000313" key="4">
    <source>
        <dbReference type="Proteomes" id="UP001141327"/>
    </source>
</evidence>
<proteinExistence type="predicted"/>
<dbReference type="Proteomes" id="UP001141327">
    <property type="component" value="Unassembled WGS sequence"/>
</dbReference>
<keyword evidence="4" id="KW-1185">Reference proteome</keyword>